<feature type="compositionally biased region" description="Low complexity" evidence="8">
    <location>
        <begin position="13"/>
        <end position="32"/>
    </location>
</feature>
<evidence type="ECO:0000313" key="11">
    <source>
        <dbReference type="Proteomes" id="UP000092321"/>
    </source>
</evidence>
<gene>
    <name evidence="10" type="ORF">HANVADRAFT_2540</name>
</gene>
<dbReference type="AlphaFoldDB" id="A0A1B7TDA6"/>
<evidence type="ECO:0000256" key="7">
    <source>
        <dbReference type="ARBA" id="ARBA00023242"/>
    </source>
</evidence>
<dbReference type="Proteomes" id="UP000092321">
    <property type="component" value="Unassembled WGS sequence"/>
</dbReference>
<feature type="region of interest" description="Disordered" evidence="8">
    <location>
        <begin position="118"/>
        <end position="227"/>
    </location>
</feature>
<reference evidence="11" key="1">
    <citation type="journal article" date="2016" name="Proc. Natl. Acad. Sci. U.S.A.">
        <title>Comparative genomics of biotechnologically important yeasts.</title>
        <authorList>
            <person name="Riley R."/>
            <person name="Haridas S."/>
            <person name="Wolfe K.H."/>
            <person name="Lopes M.R."/>
            <person name="Hittinger C.T."/>
            <person name="Goeker M."/>
            <person name="Salamov A.A."/>
            <person name="Wisecaver J.H."/>
            <person name="Long T.M."/>
            <person name="Calvey C.H."/>
            <person name="Aerts A.L."/>
            <person name="Barry K.W."/>
            <person name="Choi C."/>
            <person name="Clum A."/>
            <person name="Coughlan A.Y."/>
            <person name="Deshpande S."/>
            <person name="Douglass A.P."/>
            <person name="Hanson S.J."/>
            <person name="Klenk H.-P."/>
            <person name="LaButti K.M."/>
            <person name="Lapidus A."/>
            <person name="Lindquist E.A."/>
            <person name="Lipzen A.M."/>
            <person name="Meier-Kolthoff J.P."/>
            <person name="Ohm R.A."/>
            <person name="Otillar R.P."/>
            <person name="Pangilinan J.L."/>
            <person name="Peng Y."/>
            <person name="Rokas A."/>
            <person name="Rosa C.A."/>
            <person name="Scheuner C."/>
            <person name="Sibirny A.A."/>
            <person name="Slot J.C."/>
            <person name="Stielow J.B."/>
            <person name="Sun H."/>
            <person name="Kurtzman C.P."/>
            <person name="Blackwell M."/>
            <person name="Grigoriev I.V."/>
            <person name="Jeffries T.W."/>
        </authorList>
    </citation>
    <scope>NUCLEOTIDE SEQUENCE [LARGE SCALE GENOMIC DNA]</scope>
    <source>
        <strain evidence="11">NRRL Y-1626</strain>
    </source>
</reference>
<keyword evidence="5" id="KW-0804">Transcription</keyword>
<evidence type="ECO:0000256" key="4">
    <source>
        <dbReference type="ARBA" id="ARBA00023125"/>
    </source>
</evidence>
<dbReference type="InterPro" id="IPR004827">
    <property type="entry name" value="bZIP"/>
</dbReference>
<feature type="domain" description="BZIP" evidence="9">
    <location>
        <begin position="50"/>
        <end position="64"/>
    </location>
</feature>
<dbReference type="GO" id="GO:0006986">
    <property type="term" value="P:response to unfolded protein"/>
    <property type="evidence" value="ECO:0007669"/>
    <property type="project" value="UniProtKB-KW"/>
</dbReference>
<accession>A0A1B7TDA6</accession>
<dbReference type="GO" id="GO:0003677">
    <property type="term" value="F:DNA binding"/>
    <property type="evidence" value="ECO:0007669"/>
    <property type="project" value="UniProtKB-KW"/>
</dbReference>
<dbReference type="GO" id="GO:0045944">
    <property type="term" value="P:positive regulation of transcription by RNA polymerase II"/>
    <property type="evidence" value="ECO:0007669"/>
    <property type="project" value="InterPro"/>
</dbReference>
<organism evidence="10 11">
    <name type="scientific">Hanseniaspora valbyensis NRRL Y-1626</name>
    <dbReference type="NCBI Taxonomy" id="766949"/>
    <lineage>
        <taxon>Eukaryota</taxon>
        <taxon>Fungi</taxon>
        <taxon>Dikarya</taxon>
        <taxon>Ascomycota</taxon>
        <taxon>Saccharomycotina</taxon>
        <taxon>Saccharomycetes</taxon>
        <taxon>Saccharomycodales</taxon>
        <taxon>Saccharomycodaceae</taxon>
        <taxon>Hanseniaspora</taxon>
    </lineage>
</organism>
<dbReference type="PROSITE" id="PS00036">
    <property type="entry name" value="BZIP_BASIC"/>
    <property type="match status" value="1"/>
</dbReference>
<evidence type="ECO:0000313" key="10">
    <source>
        <dbReference type="EMBL" id="OBA26713.1"/>
    </source>
</evidence>
<keyword evidence="7" id="KW-0539">Nucleus</keyword>
<comment type="caution">
    <text evidence="10">The sequence shown here is derived from an EMBL/GenBank/DDBJ whole genome shotgun (WGS) entry which is preliminary data.</text>
</comment>
<feature type="compositionally biased region" description="Basic and acidic residues" evidence="8">
    <location>
        <begin position="133"/>
        <end position="142"/>
    </location>
</feature>
<sequence>MANNTFEPICDNTNNTTPTTLDSDSSSSSQLQPRKRAKTSEEKEQRRMERILRNRRAAHKSRERKRFYLNLYQEKSEKYDLLFKKLMESDILNSNPVLTTDSDFTKLKEELLELNKKQDKFERENGTVNSSVPKKDTTTKNSDEEDEDDEEHDDENESEDKNTTTTSKNADDDKKQLKSAANDLLFLNEEQPSSKKRKLNSRKDSSSTVFSSSSTTPNSVSTLPKLEESEEFGYEHNFSTTFLSPSNSITTIKNNDEENVVAAANHKPISTINNNKINPLDLSLELGIDMEEPDYNLDITNNILLNTEVDDLLIMQRYPAVITF</sequence>
<comment type="similarity">
    <text evidence="2">Belongs to the bZIP family.</text>
</comment>
<proteinExistence type="inferred from homology"/>
<evidence type="ECO:0000256" key="2">
    <source>
        <dbReference type="ARBA" id="ARBA00007163"/>
    </source>
</evidence>
<evidence type="ECO:0000256" key="6">
    <source>
        <dbReference type="ARBA" id="ARBA00023230"/>
    </source>
</evidence>
<keyword evidence="11" id="KW-1185">Reference proteome</keyword>
<evidence type="ECO:0000259" key="9">
    <source>
        <dbReference type="PROSITE" id="PS00036"/>
    </source>
</evidence>
<keyword evidence="3" id="KW-0805">Transcription regulation</keyword>
<dbReference type="GO" id="GO:0000981">
    <property type="term" value="F:DNA-binding transcription factor activity, RNA polymerase II-specific"/>
    <property type="evidence" value="ECO:0007669"/>
    <property type="project" value="InterPro"/>
</dbReference>
<dbReference type="OrthoDB" id="3973233at2759"/>
<feature type="compositionally biased region" description="Basic and acidic residues" evidence="8">
    <location>
        <begin position="38"/>
        <end position="48"/>
    </location>
</feature>
<dbReference type="InterPro" id="IPR044280">
    <property type="entry name" value="Hac1/HY5"/>
</dbReference>
<protein>
    <recommendedName>
        <fullName evidence="9">BZIP domain-containing protein</fullName>
    </recommendedName>
</protein>
<comment type="subcellular location">
    <subcellularLocation>
        <location evidence="1">Nucleus</location>
    </subcellularLocation>
</comment>
<feature type="region of interest" description="Disordered" evidence="8">
    <location>
        <begin position="1"/>
        <end position="48"/>
    </location>
</feature>
<dbReference type="EMBL" id="LXPE01000014">
    <property type="protein sequence ID" value="OBA26713.1"/>
    <property type="molecule type" value="Genomic_DNA"/>
</dbReference>
<feature type="compositionally biased region" description="Acidic residues" evidence="8">
    <location>
        <begin position="143"/>
        <end position="158"/>
    </location>
</feature>
<dbReference type="SUPFAM" id="SSF57959">
    <property type="entry name" value="Leucine zipper domain"/>
    <property type="match status" value="1"/>
</dbReference>
<dbReference type="PANTHER" id="PTHR46714:SF6">
    <property type="entry name" value="TRANSCRIPTIONAL ACTIVATOR HAC1"/>
    <property type="match status" value="1"/>
</dbReference>
<evidence type="ECO:0000256" key="5">
    <source>
        <dbReference type="ARBA" id="ARBA00023163"/>
    </source>
</evidence>
<feature type="compositionally biased region" description="Low complexity" evidence="8">
    <location>
        <begin position="206"/>
        <end position="222"/>
    </location>
</feature>
<name>A0A1B7TDA6_9ASCO</name>
<evidence type="ECO:0000256" key="3">
    <source>
        <dbReference type="ARBA" id="ARBA00023015"/>
    </source>
</evidence>
<dbReference type="GO" id="GO:0005634">
    <property type="term" value="C:nucleus"/>
    <property type="evidence" value="ECO:0007669"/>
    <property type="project" value="UniProtKB-SubCell"/>
</dbReference>
<keyword evidence="4" id="KW-0238">DNA-binding</keyword>
<dbReference type="InterPro" id="IPR046347">
    <property type="entry name" value="bZIP_sf"/>
</dbReference>
<evidence type="ECO:0000256" key="8">
    <source>
        <dbReference type="SAM" id="MobiDB-lite"/>
    </source>
</evidence>
<keyword evidence="6" id="KW-0834">Unfolded protein response</keyword>
<evidence type="ECO:0000256" key="1">
    <source>
        <dbReference type="ARBA" id="ARBA00004123"/>
    </source>
</evidence>
<dbReference type="PANTHER" id="PTHR46714">
    <property type="entry name" value="TRANSCRIPTIONAL ACTIVATOR HAC1"/>
    <property type="match status" value="1"/>
</dbReference>